<evidence type="ECO:0000313" key="2">
    <source>
        <dbReference type="EMBL" id="KAJ1180056.1"/>
    </source>
</evidence>
<evidence type="ECO:0000259" key="1">
    <source>
        <dbReference type="PROSITE" id="PS50878"/>
    </source>
</evidence>
<dbReference type="CDD" id="cd01650">
    <property type="entry name" value="RT_nLTR_like"/>
    <property type="match status" value="1"/>
</dbReference>
<dbReference type="PANTHER" id="PTHR19446">
    <property type="entry name" value="REVERSE TRANSCRIPTASES"/>
    <property type="match status" value="1"/>
</dbReference>
<proteinExistence type="predicted"/>
<accession>A0AAV7TV29</accession>
<dbReference type="InterPro" id="IPR000477">
    <property type="entry name" value="RT_dom"/>
</dbReference>
<dbReference type="PROSITE" id="PS50878">
    <property type="entry name" value="RT_POL"/>
    <property type="match status" value="1"/>
</dbReference>
<organism evidence="2 3">
    <name type="scientific">Pleurodeles waltl</name>
    <name type="common">Iberian ribbed newt</name>
    <dbReference type="NCBI Taxonomy" id="8319"/>
    <lineage>
        <taxon>Eukaryota</taxon>
        <taxon>Metazoa</taxon>
        <taxon>Chordata</taxon>
        <taxon>Craniata</taxon>
        <taxon>Vertebrata</taxon>
        <taxon>Euteleostomi</taxon>
        <taxon>Amphibia</taxon>
        <taxon>Batrachia</taxon>
        <taxon>Caudata</taxon>
        <taxon>Salamandroidea</taxon>
        <taxon>Salamandridae</taxon>
        <taxon>Pleurodelinae</taxon>
        <taxon>Pleurodeles</taxon>
    </lineage>
</organism>
<dbReference type="Pfam" id="PF00078">
    <property type="entry name" value="RVT_1"/>
    <property type="match status" value="1"/>
</dbReference>
<comment type="caution">
    <text evidence="2">The sequence shown here is derived from an EMBL/GenBank/DDBJ whole genome shotgun (WGS) entry which is preliminary data.</text>
</comment>
<dbReference type="AlphaFoldDB" id="A0AAV7TV29"/>
<name>A0AAV7TV29_PLEWA</name>
<feature type="domain" description="Reverse transcriptase" evidence="1">
    <location>
        <begin position="90"/>
        <end position="296"/>
    </location>
</feature>
<reference evidence="2" key="1">
    <citation type="journal article" date="2022" name="bioRxiv">
        <title>Sequencing and chromosome-scale assembly of the giantPleurodeles waltlgenome.</title>
        <authorList>
            <person name="Brown T."/>
            <person name="Elewa A."/>
            <person name="Iarovenko S."/>
            <person name="Subramanian E."/>
            <person name="Araus A.J."/>
            <person name="Petzold A."/>
            <person name="Susuki M."/>
            <person name="Suzuki K.-i.T."/>
            <person name="Hayashi T."/>
            <person name="Toyoda A."/>
            <person name="Oliveira C."/>
            <person name="Osipova E."/>
            <person name="Leigh N.D."/>
            <person name="Simon A."/>
            <person name="Yun M.H."/>
        </authorList>
    </citation>
    <scope>NUCLEOTIDE SEQUENCE</scope>
    <source>
        <strain evidence="2">20211129_DDA</strain>
        <tissue evidence="2">Liver</tissue>
    </source>
</reference>
<dbReference type="Proteomes" id="UP001066276">
    <property type="component" value="Chromosome 3_2"/>
</dbReference>
<evidence type="ECO:0000313" key="3">
    <source>
        <dbReference type="Proteomes" id="UP001066276"/>
    </source>
</evidence>
<keyword evidence="3" id="KW-1185">Reference proteome</keyword>
<protein>
    <recommendedName>
        <fullName evidence="1">Reverse transcriptase domain-containing protein</fullName>
    </recommendedName>
</protein>
<dbReference type="EMBL" id="JANPWB010000006">
    <property type="protein sequence ID" value="KAJ1180056.1"/>
    <property type="molecule type" value="Genomic_DNA"/>
</dbReference>
<gene>
    <name evidence="2" type="ORF">NDU88_005280</name>
</gene>
<sequence>MYYPGTARQKPDILDIAVMKNLSQSMELETLTAVMPDHNPVLITIGNDIKSQQGAMYNYKKAPEKDRITNQAIKMLPNTAVDCIAEIFYACIQHQYFPKGWKEERVIIFPRVGKPVRDPANYCPIILLSSLSELFEKVILACLSDFASNENLIAEEQHGFRKEHSTNHQLFRVAEIITQGFNINKSTRVVFLDVAKAFDRVWHRGLIYKLIKLKFPSYLVNLLTSYLEGHTFHVVIQKECATVSPILAEVTQGSIVGPFLFNIFINYIPKDLKRTDIAIYANDVAVISQSFSEGSG</sequence>